<dbReference type="InterPro" id="IPR023772">
    <property type="entry name" value="DNA-bd_HTH_TetR-type_CS"/>
</dbReference>
<dbReference type="HOGENOM" id="CLU_069356_42_2_9"/>
<dbReference type="Pfam" id="PF00440">
    <property type="entry name" value="TetR_N"/>
    <property type="match status" value="1"/>
</dbReference>
<protein>
    <recommendedName>
        <fullName evidence="3">HTH tetR-type domain-containing protein</fullName>
    </recommendedName>
</protein>
<dbReference type="GO" id="GO:0003677">
    <property type="term" value="F:DNA binding"/>
    <property type="evidence" value="ECO:0007669"/>
    <property type="project" value="UniProtKB-UniRule"/>
</dbReference>
<dbReference type="OrthoDB" id="9812484at2"/>
<evidence type="ECO:0000259" key="3">
    <source>
        <dbReference type="PROSITE" id="PS50977"/>
    </source>
</evidence>
<dbReference type="PROSITE" id="PS01081">
    <property type="entry name" value="HTH_TETR_1"/>
    <property type="match status" value="1"/>
</dbReference>
<dbReference type="InterPro" id="IPR050624">
    <property type="entry name" value="HTH-type_Tx_Regulator"/>
</dbReference>
<name>G5GI49_9FIRM</name>
<dbReference type="PRINTS" id="PR00455">
    <property type="entry name" value="HTHTETR"/>
</dbReference>
<feature type="domain" description="HTH tetR-type" evidence="3">
    <location>
        <begin position="11"/>
        <end position="71"/>
    </location>
</feature>
<dbReference type="SUPFAM" id="SSF46689">
    <property type="entry name" value="Homeodomain-like"/>
    <property type="match status" value="1"/>
</dbReference>
<accession>G5GI49</accession>
<evidence type="ECO:0000256" key="2">
    <source>
        <dbReference type="PROSITE-ProRule" id="PRU00335"/>
    </source>
</evidence>
<proteinExistence type="predicted"/>
<dbReference type="PANTHER" id="PTHR43479:SF11">
    <property type="entry name" value="ACREF_ENVCD OPERON REPRESSOR-RELATED"/>
    <property type="match status" value="1"/>
</dbReference>
<dbReference type="STRING" id="679200.HMPREF9333_01239"/>
<dbReference type="InterPro" id="IPR009057">
    <property type="entry name" value="Homeodomain-like_sf"/>
</dbReference>
<dbReference type="InterPro" id="IPR001647">
    <property type="entry name" value="HTH_TetR"/>
</dbReference>
<dbReference type="RefSeq" id="WP_005540729.1">
    <property type="nucleotide sequence ID" value="NZ_JH378832.1"/>
</dbReference>
<feature type="DNA-binding region" description="H-T-H motif" evidence="2">
    <location>
        <begin position="34"/>
        <end position="53"/>
    </location>
</feature>
<keyword evidence="1 2" id="KW-0238">DNA-binding</keyword>
<dbReference type="PATRIC" id="fig|679200.3.peg.1320"/>
<dbReference type="EMBL" id="ACZL01000021">
    <property type="protein sequence ID" value="EHI55524.1"/>
    <property type="molecule type" value="Genomic_DNA"/>
</dbReference>
<organism evidence="4 5">
    <name type="scientific">Johnsonella ignava ATCC 51276</name>
    <dbReference type="NCBI Taxonomy" id="679200"/>
    <lineage>
        <taxon>Bacteria</taxon>
        <taxon>Bacillati</taxon>
        <taxon>Bacillota</taxon>
        <taxon>Clostridia</taxon>
        <taxon>Lachnospirales</taxon>
        <taxon>Lachnospiraceae</taxon>
        <taxon>Johnsonella</taxon>
    </lineage>
</organism>
<dbReference type="eggNOG" id="COG1309">
    <property type="taxonomic scope" value="Bacteria"/>
</dbReference>
<dbReference type="PANTHER" id="PTHR43479">
    <property type="entry name" value="ACREF/ENVCD OPERON REPRESSOR-RELATED"/>
    <property type="match status" value="1"/>
</dbReference>
<dbReference type="AlphaFoldDB" id="G5GI49"/>
<evidence type="ECO:0000313" key="4">
    <source>
        <dbReference type="EMBL" id="EHI55524.1"/>
    </source>
</evidence>
<gene>
    <name evidence="4" type="ORF">HMPREF9333_01239</name>
</gene>
<evidence type="ECO:0000256" key="1">
    <source>
        <dbReference type="ARBA" id="ARBA00023125"/>
    </source>
</evidence>
<dbReference type="Proteomes" id="UP000003011">
    <property type="component" value="Unassembled WGS sequence"/>
</dbReference>
<reference evidence="4 5" key="1">
    <citation type="submission" date="2011-08" db="EMBL/GenBank/DDBJ databases">
        <title>The Genome Sequence of Johnsonella ignava ATCC 51276.</title>
        <authorList>
            <consortium name="The Broad Institute Genome Sequencing Platform"/>
            <person name="Earl A."/>
            <person name="Ward D."/>
            <person name="Feldgarden M."/>
            <person name="Gevers D."/>
            <person name="Izard J."/>
            <person name="Blanton J.M."/>
            <person name="Baranova O.V."/>
            <person name="Dewhirst F.E."/>
            <person name="Young S.K."/>
            <person name="Zeng Q."/>
            <person name="Gargeya S."/>
            <person name="Fitzgerald M."/>
            <person name="Haas B."/>
            <person name="Abouelleil A."/>
            <person name="Alvarado L."/>
            <person name="Arachchi H.M."/>
            <person name="Berlin A."/>
            <person name="Brown A."/>
            <person name="Chapman S.B."/>
            <person name="Chen Z."/>
            <person name="Dunbar C."/>
            <person name="Freedman E."/>
            <person name="Gearin G."/>
            <person name="Gellesch M."/>
            <person name="Goldberg J."/>
            <person name="Griggs A."/>
            <person name="Gujja S."/>
            <person name="Heiman D."/>
            <person name="Howarth C."/>
            <person name="Larson L."/>
            <person name="Lui A."/>
            <person name="MacDonald P.J.P."/>
            <person name="Montmayeur A."/>
            <person name="Murphy C."/>
            <person name="Neiman D."/>
            <person name="Pearson M."/>
            <person name="Priest M."/>
            <person name="Roberts A."/>
            <person name="Saif S."/>
            <person name="Shea T."/>
            <person name="Shenoy N."/>
            <person name="Sisk P."/>
            <person name="Stolte C."/>
            <person name="Sykes S."/>
            <person name="Wortman J."/>
            <person name="Nusbaum C."/>
            <person name="Birren B."/>
        </authorList>
    </citation>
    <scope>NUCLEOTIDE SEQUENCE [LARGE SCALE GENOMIC DNA]</scope>
    <source>
        <strain evidence="4 5">ATCC 51276</strain>
    </source>
</reference>
<keyword evidence="5" id="KW-1185">Reference proteome</keyword>
<dbReference type="Gene3D" id="1.10.357.10">
    <property type="entry name" value="Tetracycline Repressor, domain 2"/>
    <property type="match status" value="1"/>
</dbReference>
<dbReference type="PROSITE" id="PS50977">
    <property type="entry name" value="HTH_TETR_2"/>
    <property type="match status" value="1"/>
</dbReference>
<comment type="caution">
    <text evidence="4">The sequence shown here is derived from an EMBL/GenBank/DDBJ whole genome shotgun (WGS) entry which is preliminary data.</text>
</comment>
<sequence>MPRAFTEAKRSEIKEKIMETALELFHDKGVKSLSIGELTKRVGIAQGSFYNFWKDKDSLIIELITYRWLQKLDNIEKEFCNSLEDPAGFLSDIIYSYSMDIMIKIKTQPIYKEAFKIFREKGRDKVNKIENFYAEFLSKLINYWKENSAVKTVNKQGLVNLFTGSFILCSNYGYFDEEYFDEILRIYVDSAVNKYIEAAI</sequence>
<evidence type="ECO:0000313" key="5">
    <source>
        <dbReference type="Proteomes" id="UP000003011"/>
    </source>
</evidence>